<dbReference type="InterPro" id="IPR036890">
    <property type="entry name" value="HATPase_C_sf"/>
</dbReference>
<dbReference type="InterPro" id="IPR011006">
    <property type="entry name" value="CheY-like_superfamily"/>
</dbReference>
<proteinExistence type="predicted"/>
<dbReference type="InterPro" id="IPR036097">
    <property type="entry name" value="HisK_dim/P_sf"/>
</dbReference>
<dbReference type="Pfam" id="PF00990">
    <property type="entry name" value="GGDEF"/>
    <property type="match status" value="1"/>
</dbReference>
<dbReference type="SMART" id="SM00388">
    <property type="entry name" value="HisKA"/>
    <property type="match status" value="1"/>
</dbReference>
<dbReference type="PANTHER" id="PTHR43047:SF71">
    <property type="entry name" value="HISTIDINE KINASE CONTAINING CHEY-HOMOLOGOUS RECEIVER DOMAIN-RELATED"/>
    <property type="match status" value="1"/>
</dbReference>
<keyword evidence="7" id="KW-0902">Two-component regulatory system</keyword>
<dbReference type="Pfam" id="PF00512">
    <property type="entry name" value="HisKA"/>
    <property type="match status" value="1"/>
</dbReference>
<keyword evidence="5" id="KW-0808">Transferase</keyword>
<dbReference type="Pfam" id="PF02518">
    <property type="entry name" value="HATPase_c"/>
    <property type="match status" value="1"/>
</dbReference>
<dbReference type="EC" id="2.7.13.3" evidence="2"/>
<keyword evidence="6" id="KW-0418">Kinase</keyword>
<dbReference type="PROSITE" id="PS50109">
    <property type="entry name" value="HIS_KIN"/>
    <property type="match status" value="1"/>
</dbReference>
<dbReference type="InterPro" id="IPR001789">
    <property type="entry name" value="Sig_transdc_resp-reg_receiver"/>
</dbReference>
<dbReference type="SMART" id="SM00448">
    <property type="entry name" value="REC"/>
    <property type="match status" value="1"/>
</dbReference>
<feature type="domain" description="Histidine kinase" evidence="12">
    <location>
        <begin position="680"/>
        <end position="904"/>
    </location>
</feature>
<dbReference type="Proteomes" id="UP000245288">
    <property type="component" value="Unassembled WGS sequence"/>
</dbReference>
<dbReference type="InterPro" id="IPR043128">
    <property type="entry name" value="Rev_trsase/Diguanyl_cyclase"/>
</dbReference>
<reference evidence="15 16" key="1">
    <citation type="submission" date="2014-09" db="EMBL/GenBank/DDBJ databases">
        <title>Butyrate-producing bacteria isolated from human gut.</title>
        <authorList>
            <person name="Zhang Q."/>
            <person name="Zhao L."/>
        </authorList>
    </citation>
    <scope>NUCLEOTIDE SEQUENCE [LARGE SCALE GENOMIC DNA]</scope>
    <source>
        <strain evidence="15 16">21</strain>
    </source>
</reference>
<dbReference type="InterPro" id="IPR000160">
    <property type="entry name" value="GGDEF_dom"/>
</dbReference>
<evidence type="ECO:0000256" key="2">
    <source>
        <dbReference type="ARBA" id="ARBA00012438"/>
    </source>
</evidence>
<dbReference type="Gene3D" id="3.30.70.270">
    <property type="match status" value="1"/>
</dbReference>
<feature type="modified residue" description="4-aspartylphosphate" evidence="9">
    <location>
        <position position="979"/>
    </location>
</feature>
<dbReference type="PROSITE" id="PS50887">
    <property type="entry name" value="GGDEF"/>
    <property type="match status" value="1"/>
</dbReference>
<dbReference type="RefSeq" id="WP_109215916.1">
    <property type="nucleotide sequence ID" value="NZ_JRFU01000111.1"/>
</dbReference>
<evidence type="ECO:0000256" key="11">
    <source>
        <dbReference type="SAM" id="Phobius"/>
    </source>
</evidence>
<dbReference type="Gene3D" id="3.30.565.10">
    <property type="entry name" value="Histidine kinase-like ATPase, C-terminal domain"/>
    <property type="match status" value="1"/>
</dbReference>
<evidence type="ECO:0000256" key="10">
    <source>
        <dbReference type="SAM" id="Coils"/>
    </source>
</evidence>
<gene>
    <name evidence="15" type="ORF">LG34_10215</name>
</gene>
<dbReference type="SUPFAM" id="SSF52172">
    <property type="entry name" value="CheY-like"/>
    <property type="match status" value="1"/>
</dbReference>
<dbReference type="PRINTS" id="PR00344">
    <property type="entry name" value="BCTRLSENSOR"/>
</dbReference>
<keyword evidence="11" id="KW-0812">Transmembrane</keyword>
<dbReference type="SUPFAM" id="SSF55073">
    <property type="entry name" value="Nucleotide cyclase"/>
    <property type="match status" value="1"/>
</dbReference>
<dbReference type="InterPro" id="IPR003594">
    <property type="entry name" value="HATPase_dom"/>
</dbReference>
<dbReference type="GO" id="GO:0000155">
    <property type="term" value="F:phosphorelay sensor kinase activity"/>
    <property type="evidence" value="ECO:0007669"/>
    <property type="project" value="InterPro"/>
</dbReference>
<dbReference type="SMART" id="SM00387">
    <property type="entry name" value="HATPase_c"/>
    <property type="match status" value="1"/>
</dbReference>
<evidence type="ECO:0000259" key="12">
    <source>
        <dbReference type="PROSITE" id="PS50109"/>
    </source>
</evidence>
<dbReference type="Gene3D" id="3.40.50.2300">
    <property type="match status" value="1"/>
</dbReference>
<keyword evidence="16" id="KW-1185">Reference proteome</keyword>
<evidence type="ECO:0000256" key="6">
    <source>
        <dbReference type="ARBA" id="ARBA00022777"/>
    </source>
</evidence>
<dbReference type="CDD" id="cd16922">
    <property type="entry name" value="HATPase_EvgS-ArcB-TorS-like"/>
    <property type="match status" value="1"/>
</dbReference>
<dbReference type="SUPFAM" id="SSF55874">
    <property type="entry name" value="ATPase domain of HSP90 chaperone/DNA topoisomerase II/histidine kinase"/>
    <property type="match status" value="1"/>
</dbReference>
<evidence type="ECO:0000313" key="15">
    <source>
        <dbReference type="EMBL" id="PWE86392.1"/>
    </source>
</evidence>
<dbReference type="OrthoDB" id="9804955at2"/>
<evidence type="ECO:0000256" key="4">
    <source>
        <dbReference type="ARBA" id="ARBA00022553"/>
    </source>
</evidence>
<dbReference type="CDD" id="cd00082">
    <property type="entry name" value="HisKA"/>
    <property type="match status" value="1"/>
</dbReference>
<dbReference type="PROSITE" id="PS50110">
    <property type="entry name" value="RESPONSE_REGULATORY"/>
    <property type="match status" value="1"/>
</dbReference>
<evidence type="ECO:0000259" key="13">
    <source>
        <dbReference type="PROSITE" id="PS50110"/>
    </source>
</evidence>
<dbReference type="SUPFAM" id="SSF47384">
    <property type="entry name" value="Homodimeric domain of signal transducing histidine kinase"/>
    <property type="match status" value="1"/>
</dbReference>
<dbReference type="Gene3D" id="1.10.287.130">
    <property type="match status" value="1"/>
</dbReference>
<dbReference type="GO" id="GO:0009927">
    <property type="term" value="F:histidine phosphotransfer kinase activity"/>
    <property type="evidence" value="ECO:0007669"/>
    <property type="project" value="TreeGrafter"/>
</dbReference>
<dbReference type="AlphaFoldDB" id="A0A2V1JNJ9"/>
<feature type="domain" description="Response regulatory" evidence="13">
    <location>
        <begin position="927"/>
        <end position="1048"/>
    </location>
</feature>
<keyword evidence="11" id="KW-1133">Transmembrane helix</keyword>
<dbReference type="NCBIfam" id="TIGR00254">
    <property type="entry name" value="GGDEF"/>
    <property type="match status" value="1"/>
</dbReference>
<comment type="catalytic activity">
    <reaction evidence="1">
        <text>ATP + protein L-histidine = ADP + protein N-phospho-L-histidine.</text>
        <dbReference type="EC" id="2.7.13.3"/>
    </reaction>
</comment>
<dbReference type="InterPro" id="IPR003661">
    <property type="entry name" value="HisK_dim/P_dom"/>
</dbReference>
<evidence type="ECO:0000256" key="7">
    <source>
        <dbReference type="ARBA" id="ARBA00023012"/>
    </source>
</evidence>
<evidence type="ECO:0000259" key="14">
    <source>
        <dbReference type="PROSITE" id="PS50887"/>
    </source>
</evidence>
<comment type="caution">
    <text evidence="15">The sequence shown here is derived from an EMBL/GenBank/DDBJ whole genome shotgun (WGS) entry which is preliminary data.</text>
</comment>
<dbReference type="GO" id="GO:0005886">
    <property type="term" value="C:plasma membrane"/>
    <property type="evidence" value="ECO:0007669"/>
    <property type="project" value="TreeGrafter"/>
</dbReference>
<keyword evidence="4 9" id="KW-0597">Phosphoprotein</keyword>
<dbReference type="Pfam" id="PF00072">
    <property type="entry name" value="Response_reg"/>
    <property type="match status" value="1"/>
</dbReference>
<evidence type="ECO:0000256" key="9">
    <source>
        <dbReference type="PROSITE-ProRule" id="PRU00169"/>
    </source>
</evidence>
<dbReference type="CDD" id="cd17546">
    <property type="entry name" value="REC_hyHK_CKI1_RcsC-like"/>
    <property type="match status" value="1"/>
</dbReference>
<feature type="transmembrane region" description="Helical" evidence="11">
    <location>
        <begin position="12"/>
        <end position="32"/>
    </location>
</feature>
<evidence type="ECO:0000256" key="5">
    <source>
        <dbReference type="ARBA" id="ARBA00022679"/>
    </source>
</evidence>
<feature type="coiled-coil region" evidence="10">
    <location>
        <begin position="643"/>
        <end position="670"/>
    </location>
</feature>
<dbReference type="InterPro" id="IPR004358">
    <property type="entry name" value="Sig_transdc_His_kin-like_C"/>
</dbReference>
<dbReference type="SMART" id="SM00267">
    <property type="entry name" value="GGDEF"/>
    <property type="match status" value="1"/>
</dbReference>
<accession>A0A2V1JNJ9</accession>
<dbReference type="PANTHER" id="PTHR43047">
    <property type="entry name" value="TWO-COMPONENT HISTIDINE PROTEIN KINASE"/>
    <property type="match status" value="1"/>
</dbReference>
<comment type="function">
    <text evidence="8">May play the central regulatory role in sporulation. It may be an element of the effector pathway responsible for the activation of sporulation genes in response to nutritional stress. Spo0A may act in concert with spo0H (a sigma factor) to control the expression of some genes that are critical to the sporulation process.</text>
</comment>
<dbReference type="CDD" id="cd01949">
    <property type="entry name" value="GGDEF"/>
    <property type="match status" value="1"/>
</dbReference>
<evidence type="ECO:0000256" key="3">
    <source>
        <dbReference type="ARBA" id="ARBA00018672"/>
    </source>
</evidence>
<keyword evidence="10" id="KW-0175">Coiled coil</keyword>
<dbReference type="InterPro" id="IPR005467">
    <property type="entry name" value="His_kinase_dom"/>
</dbReference>
<dbReference type="InterPro" id="IPR029787">
    <property type="entry name" value="Nucleotide_cyclase"/>
</dbReference>
<evidence type="ECO:0000313" key="16">
    <source>
        <dbReference type="Proteomes" id="UP000245288"/>
    </source>
</evidence>
<name>A0A2V1JNJ9_EUBRA</name>
<keyword evidence="11" id="KW-0472">Membrane</keyword>
<organism evidence="15 16">
    <name type="scientific">Eubacterium ramulus</name>
    <dbReference type="NCBI Taxonomy" id="39490"/>
    <lineage>
        <taxon>Bacteria</taxon>
        <taxon>Bacillati</taxon>
        <taxon>Bacillota</taxon>
        <taxon>Clostridia</taxon>
        <taxon>Eubacteriales</taxon>
        <taxon>Eubacteriaceae</taxon>
        <taxon>Eubacterium</taxon>
    </lineage>
</organism>
<protein>
    <recommendedName>
        <fullName evidence="3">Stage 0 sporulation protein A homolog</fullName>
        <ecNumber evidence="2">2.7.13.3</ecNumber>
    </recommendedName>
</protein>
<dbReference type="EMBL" id="JRFU01000111">
    <property type="protein sequence ID" value="PWE86392.1"/>
    <property type="molecule type" value="Genomic_DNA"/>
</dbReference>
<feature type="domain" description="GGDEF" evidence="14">
    <location>
        <begin position="221"/>
        <end position="349"/>
    </location>
</feature>
<evidence type="ECO:0000256" key="1">
    <source>
        <dbReference type="ARBA" id="ARBA00000085"/>
    </source>
</evidence>
<evidence type="ECO:0000256" key="8">
    <source>
        <dbReference type="ARBA" id="ARBA00024867"/>
    </source>
</evidence>
<sequence length="1055" mass="120607">MPAKKESGITRKAIGVLTVLLVIFILIMMRLVSGIQGTARVVNYAGLVRGGTQRWIKMEITGNPRDKMMEAVESYIDGLQNGSEDLGLVRLKDAKYQAKVEEQKEYFQKLKEEVQHVRESGYYNTNIIEDSETFFQICDDATGLAEAYSQRKASQLDILEKVVTVDILALIFLTALELVRALRYAALNRELQKKVYLDEATGIPNKNKCEELLSAAEPVTEKVALCVFDLNNLRVINNSLGHEKGDAYIRNFAQLLYEIVPKEYFVGRNGGDEFIVLFYDMDHLEVQEQLKRIEEHVAVYSATRAEMPISYAVGYALSTDWEGSTMRMLFDRADRNMYIHKNHMKLEESRAEKQMDRQLLRKLRFPGHKFSECMYCDAKRDMYRMIRKSEDFILASEGNYSGAVEQLTLELAEYKDQDTILQQLRVEALAKNLTSERPTREFQIQFRDKSEAVYGRIFVLFVDADETGALHHFLLAFEKVHNAVNDMADARFQLQQYYEQMKQSVLEDENYVDALLGNADIIYSVNLTEDVLEQNFFKPGESNKLEDLSDLGMELPCSYDAYCQKYCERLSQETRAAYRMIDTSDKLLKRFENGENQVVIEYREKGSDDNYYWIQKTVLMSENRIYDVVSDSEVDAVHGIVLLRNVTELHAQEQKEMEDLRVAYEEAEAANQAKTAFLSRMSHDIRTPINGVMGMLEMIRHNREDQAKVDECLEKINVSAEHLLLLINDVLDMSKLEAGYIELEHVPFVLDDVLHVVSTLVETQIEQMNIVCQSVRGPMEHTRLLGSPIHFRQILLNLFSNAVKYNKPGGRIDIYSEELSNEGNAAWFLFKISDTGVGMSKEFVETQLFEPFTQEKNDARTQYRGTGLGMAIVKELIEEMGGTISAESTVNVGSTFTVKIPFEIDQTEVQDEMPKLDLSKKLLSGTRILLAEDNELNMEIAEFMLTEQGAKVCKAWNGKEALDDFASSEPGSVDLILMDIMMPVMDGLEAARRIRELDRTDAQTVPIVAMTANAFFDDIEMSKKAGMNEHLSKPLKMESLVETIYKLRHSNTKEQ</sequence>